<dbReference type="KEGG" id="qlo:115976914"/>
<dbReference type="AlphaFoldDB" id="A0A7N2R000"/>
<dbReference type="Gramene" id="QL02p084825:mrna">
    <property type="protein sequence ID" value="QL02p084825:mrna"/>
    <property type="gene ID" value="QL02p084825"/>
</dbReference>
<dbReference type="Proteomes" id="UP000594261">
    <property type="component" value="Chromosome 2"/>
</dbReference>
<keyword evidence="2" id="KW-1185">Reference proteome</keyword>
<dbReference type="InParanoid" id="A0A7N2R000"/>
<dbReference type="OMA" id="FRLKMRP"/>
<dbReference type="FunCoup" id="A0A7N2R000">
    <property type="interactions" value="956"/>
</dbReference>
<reference evidence="2" key="1">
    <citation type="journal article" date="2016" name="G3 (Bethesda)">
        <title>First Draft Assembly and Annotation of the Genome of a California Endemic Oak Quercus lobata Nee (Fagaceae).</title>
        <authorList>
            <person name="Sork V.L."/>
            <person name="Fitz-Gibbon S.T."/>
            <person name="Puiu D."/>
            <person name="Crepeau M."/>
            <person name="Gugger P.F."/>
            <person name="Sherman R."/>
            <person name="Stevens K."/>
            <person name="Langley C.H."/>
            <person name="Pellegrini M."/>
            <person name="Salzberg S.L."/>
        </authorList>
    </citation>
    <scope>NUCLEOTIDE SEQUENCE [LARGE SCALE GENOMIC DNA]</scope>
    <source>
        <strain evidence="2">cv. SW786</strain>
    </source>
</reference>
<evidence type="ECO:0000313" key="2">
    <source>
        <dbReference type="Proteomes" id="UP000594261"/>
    </source>
</evidence>
<gene>
    <name evidence="1" type="primary">LOC115976914</name>
</gene>
<dbReference type="EnsemblPlants" id="QL02p084825:mrna">
    <property type="protein sequence ID" value="QL02p084825:mrna"/>
    <property type="gene ID" value="QL02p084825"/>
</dbReference>
<dbReference type="GeneID" id="115976914"/>
<evidence type="ECO:0008006" key="3">
    <source>
        <dbReference type="Google" id="ProtNLM"/>
    </source>
</evidence>
<dbReference type="OrthoDB" id="496281at2759"/>
<dbReference type="RefSeq" id="XP_030954317.1">
    <property type="nucleotide sequence ID" value="XM_031098457.1"/>
</dbReference>
<dbReference type="InterPro" id="IPR018971">
    <property type="entry name" value="DUF1997"/>
</dbReference>
<dbReference type="PANTHER" id="PTHR34133:SF8">
    <property type="entry name" value="OS07G0633000 PROTEIN"/>
    <property type="match status" value="1"/>
</dbReference>
<accession>A0A7N2R000</accession>
<evidence type="ECO:0000313" key="1">
    <source>
        <dbReference type="EnsemblPlants" id="QL02p084825:mrna"/>
    </source>
</evidence>
<reference evidence="1" key="2">
    <citation type="submission" date="2021-01" db="UniProtKB">
        <authorList>
            <consortium name="EnsemblPlants"/>
        </authorList>
    </citation>
    <scope>IDENTIFICATION</scope>
</reference>
<sequence>MGEVVAARLFTPFQRPLFLRGGGLGAHAKEERKGHLKKQENCSQNHAKALLKSWQPNNQKPSTYSSRFTTDLPLSESPRASFDQYLEHKPRVIKAIFAGGEKIQQVNEDEWRIQMPPLQILFLTVWPIMDMRLTCKSNGKEYPPEVPCEITKVLELETTRWKLLGIDDALESSGFNVSVKGALYPDRRGTQSRIKNQFALNLSFILPPTLLVHGHVSRAIAVSVIQRLVDDMKQKANSGVLADYSKFKREKPKNLV</sequence>
<protein>
    <recommendedName>
        <fullName evidence="3">DUF1997 family protein</fullName>
    </recommendedName>
</protein>
<organism evidence="1 2">
    <name type="scientific">Quercus lobata</name>
    <name type="common">Valley oak</name>
    <dbReference type="NCBI Taxonomy" id="97700"/>
    <lineage>
        <taxon>Eukaryota</taxon>
        <taxon>Viridiplantae</taxon>
        <taxon>Streptophyta</taxon>
        <taxon>Embryophyta</taxon>
        <taxon>Tracheophyta</taxon>
        <taxon>Spermatophyta</taxon>
        <taxon>Magnoliopsida</taxon>
        <taxon>eudicotyledons</taxon>
        <taxon>Gunneridae</taxon>
        <taxon>Pentapetalae</taxon>
        <taxon>rosids</taxon>
        <taxon>fabids</taxon>
        <taxon>Fagales</taxon>
        <taxon>Fagaceae</taxon>
        <taxon>Quercus</taxon>
    </lineage>
</organism>
<dbReference type="PANTHER" id="PTHR34133">
    <property type="entry name" value="OS07G0633000 PROTEIN"/>
    <property type="match status" value="1"/>
</dbReference>
<name>A0A7N2R000_QUELO</name>
<dbReference type="Pfam" id="PF09366">
    <property type="entry name" value="DUF1997"/>
    <property type="match status" value="1"/>
</dbReference>
<proteinExistence type="predicted"/>